<sequence>MHPMKLFSKVARTGAGVFLLAATSWAAAQQASAQGALPPVFVLNSLDANVSVLDRATMSPKALIPTGKEPHHLYMTPDEKSIIVANAVGDSLTFIDPKTAQVQRTINNISDPYQLRFSPDMKWFVTAGNRLDHIDLYRWEPTNAAQPLQLAKRIPAGKTPSHITIDTKSSVVYGSLQDSDELIAIDLHTQAPRWRIPVGKMPADVYLTPDDRTLLVGLTGDEFVEAYDVSGAQPKLVKRIATGKGAHAFRTRGDGKHLFVSNRVANTISMIDTQALSVVTTFPAPGGPDCMELLSDGKTLLVSSRWARKVTVIDTETKQIVQQVAVGRSPHGIWTLDHASRR</sequence>
<dbReference type="SUPFAM" id="SSF50974">
    <property type="entry name" value="Nitrous oxide reductase, N-terminal domain"/>
    <property type="match status" value="1"/>
</dbReference>
<dbReference type="Proteomes" id="UP001293718">
    <property type="component" value="Unassembled WGS sequence"/>
</dbReference>
<gene>
    <name evidence="4" type="ORF">SM757_22630</name>
</gene>
<feature type="signal peptide" evidence="2">
    <location>
        <begin position="1"/>
        <end position="26"/>
    </location>
</feature>
<dbReference type="PANTHER" id="PTHR47197">
    <property type="entry name" value="PROTEIN NIRF"/>
    <property type="match status" value="1"/>
</dbReference>
<evidence type="ECO:0000256" key="2">
    <source>
        <dbReference type="SAM" id="SignalP"/>
    </source>
</evidence>
<accession>A0ABU5IKH7</accession>
<dbReference type="Pfam" id="PF21783">
    <property type="entry name" value="YNCE"/>
    <property type="match status" value="1"/>
</dbReference>
<dbReference type="InterPro" id="IPR011045">
    <property type="entry name" value="N2O_reductase_N"/>
</dbReference>
<dbReference type="InterPro" id="IPR048433">
    <property type="entry name" value="YNCE-like_beta-prop"/>
</dbReference>
<comment type="caution">
    <text evidence="4">The sequence shown here is derived from an EMBL/GenBank/DDBJ whole genome shotgun (WGS) entry which is preliminary data.</text>
</comment>
<feature type="chain" id="PRO_5047416183" evidence="2">
    <location>
        <begin position="27"/>
        <end position="342"/>
    </location>
</feature>
<name>A0ABU5IKH7_9BURK</name>
<organism evidence="4 5">
    <name type="scientific">Azohydromonas lata</name>
    <dbReference type="NCBI Taxonomy" id="45677"/>
    <lineage>
        <taxon>Bacteria</taxon>
        <taxon>Pseudomonadati</taxon>
        <taxon>Pseudomonadota</taxon>
        <taxon>Betaproteobacteria</taxon>
        <taxon>Burkholderiales</taxon>
        <taxon>Sphaerotilaceae</taxon>
        <taxon>Azohydromonas</taxon>
    </lineage>
</organism>
<dbReference type="Gene3D" id="2.130.10.10">
    <property type="entry name" value="YVTN repeat-like/Quinoprotein amine dehydrogenase"/>
    <property type="match status" value="2"/>
</dbReference>
<dbReference type="InterPro" id="IPR051200">
    <property type="entry name" value="Host-pathogen_enzymatic-act"/>
</dbReference>
<dbReference type="PANTHER" id="PTHR47197:SF3">
    <property type="entry name" value="DIHYDRO-HEME D1 DEHYDROGENASE"/>
    <property type="match status" value="1"/>
</dbReference>
<feature type="domain" description="YNCE-like beta-propeller" evidence="3">
    <location>
        <begin position="24"/>
        <end position="341"/>
    </location>
</feature>
<keyword evidence="1 2" id="KW-0732">Signal</keyword>
<evidence type="ECO:0000259" key="3">
    <source>
        <dbReference type="Pfam" id="PF21783"/>
    </source>
</evidence>
<evidence type="ECO:0000313" key="5">
    <source>
        <dbReference type="Proteomes" id="UP001293718"/>
    </source>
</evidence>
<evidence type="ECO:0000313" key="4">
    <source>
        <dbReference type="EMBL" id="MDZ5459379.1"/>
    </source>
</evidence>
<proteinExistence type="predicted"/>
<protein>
    <submittedName>
        <fullName evidence="4">Beta-propeller fold lactonase family protein</fullName>
    </submittedName>
</protein>
<dbReference type="EMBL" id="JAXOJX010000043">
    <property type="protein sequence ID" value="MDZ5459379.1"/>
    <property type="molecule type" value="Genomic_DNA"/>
</dbReference>
<keyword evidence="5" id="KW-1185">Reference proteome</keyword>
<dbReference type="InterPro" id="IPR015943">
    <property type="entry name" value="WD40/YVTN_repeat-like_dom_sf"/>
</dbReference>
<reference evidence="4 5" key="1">
    <citation type="submission" date="2023-11" db="EMBL/GenBank/DDBJ databases">
        <title>Draft genome of Azohydromonas lata strain H1 (DSM1123), a polyhydroxyalkanoate producer.</title>
        <authorList>
            <person name="Traversa D."/>
            <person name="D'Addabbo P."/>
            <person name="Pazzani C."/>
            <person name="Manzari C."/>
            <person name="Chiara M."/>
            <person name="Scrascia M."/>
        </authorList>
    </citation>
    <scope>NUCLEOTIDE SEQUENCE [LARGE SCALE GENOMIC DNA]</scope>
    <source>
        <strain evidence="4 5">H1</strain>
    </source>
</reference>
<evidence type="ECO:0000256" key="1">
    <source>
        <dbReference type="ARBA" id="ARBA00022729"/>
    </source>
</evidence>